<dbReference type="GO" id="GO:0016757">
    <property type="term" value="F:glycosyltransferase activity"/>
    <property type="evidence" value="ECO:0007669"/>
    <property type="project" value="InterPro"/>
</dbReference>
<evidence type="ECO:0000313" key="3">
    <source>
        <dbReference type="EMBL" id="GFH41878.1"/>
    </source>
</evidence>
<reference evidence="3 4" key="1">
    <citation type="submission" date="2020-02" db="EMBL/GenBank/DDBJ databases">
        <title>Draft genome sequence of Lactococcus sp. Hs30E4-3.</title>
        <authorList>
            <person name="Noda S."/>
            <person name="Yuki M."/>
            <person name="Ohkuma M."/>
        </authorList>
    </citation>
    <scope>NUCLEOTIDE SEQUENCE [LARGE SCALE GENOMIC DNA]</scope>
    <source>
        <strain evidence="3 4">Hs30E4-3</strain>
    </source>
</reference>
<dbReference type="PANTHER" id="PTHR12526:SF630">
    <property type="entry name" value="GLYCOSYLTRANSFERASE"/>
    <property type="match status" value="1"/>
</dbReference>
<evidence type="ECO:0000313" key="4">
    <source>
        <dbReference type="Proteomes" id="UP000480303"/>
    </source>
</evidence>
<dbReference type="InterPro" id="IPR001296">
    <property type="entry name" value="Glyco_trans_1"/>
</dbReference>
<accession>A0A6A0BBT3</accession>
<feature type="domain" description="Glycosyl transferase family 1" evidence="1">
    <location>
        <begin position="196"/>
        <end position="351"/>
    </location>
</feature>
<keyword evidence="3" id="KW-0808">Transferase</keyword>
<gene>
    <name evidence="3" type="primary">rfaG</name>
    <name evidence="3" type="ORF">Hs30E_04290</name>
</gene>
<feature type="domain" description="Glycosyltransferase subfamily 4-like N-terminal" evidence="2">
    <location>
        <begin position="17"/>
        <end position="186"/>
    </location>
</feature>
<evidence type="ECO:0000259" key="1">
    <source>
        <dbReference type="Pfam" id="PF00534"/>
    </source>
</evidence>
<dbReference type="PANTHER" id="PTHR12526">
    <property type="entry name" value="GLYCOSYLTRANSFERASE"/>
    <property type="match status" value="1"/>
</dbReference>
<dbReference type="EMBL" id="BLLI01000007">
    <property type="protein sequence ID" value="GFH41878.1"/>
    <property type="molecule type" value="Genomic_DNA"/>
</dbReference>
<evidence type="ECO:0000259" key="2">
    <source>
        <dbReference type="Pfam" id="PF13439"/>
    </source>
</evidence>
<dbReference type="InterPro" id="IPR028098">
    <property type="entry name" value="Glyco_trans_4-like_N"/>
</dbReference>
<dbReference type="Pfam" id="PF13439">
    <property type="entry name" value="Glyco_transf_4"/>
    <property type="match status" value="1"/>
</dbReference>
<organism evidence="3 4">
    <name type="scientific">Pseudolactococcus hodotermopsidis</name>
    <dbReference type="NCBI Taxonomy" id="2709157"/>
    <lineage>
        <taxon>Bacteria</taxon>
        <taxon>Bacillati</taxon>
        <taxon>Bacillota</taxon>
        <taxon>Bacilli</taxon>
        <taxon>Lactobacillales</taxon>
        <taxon>Streptococcaceae</taxon>
        <taxon>Pseudolactococcus</taxon>
    </lineage>
</organism>
<proteinExistence type="predicted"/>
<dbReference type="SUPFAM" id="SSF53756">
    <property type="entry name" value="UDP-Glycosyltransferase/glycogen phosphorylase"/>
    <property type="match status" value="1"/>
</dbReference>
<name>A0A6A0BBT3_9LACT</name>
<sequence>MMEKRKKILLVIEAMSGGAGRHVRDLVLNLEQEKFDLFLIYSTQRINYNFIENLADFNNCVTLLPCDFLLREVNLKGDMNAYRFVSKKIKEIKPDVVHCHSSKAGVIGRMAAKRHRVKRVFYTPHAYSFLAPEFGIKKKKLFIAIEKFLSHHATTKTFCVSKGEKQAALDVGIDKAEKFEIIYNGLPDLPLVDKSSVKAQLGLDETAIVIGNNARLSEQKNPLFFMMIAQKMIEQDPNFHFVWAGEGQLFQNCQTFIEEKKLDENIHLLGNRNDSEFIVTGYDVFLTTSQYEGLPYAPIEAMRASVPIIATDVVGNREIVKNGVNGYLIESEWSDNIIEKLNQALTLNPLAVNKNFKDRFSIETMLEQIETFYLAEQIKSRRTFDEY</sequence>
<comment type="caution">
    <text evidence="3">The sequence shown here is derived from an EMBL/GenBank/DDBJ whole genome shotgun (WGS) entry which is preliminary data.</text>
</comment>
<dbReference type="Gene3D" id="3.40.50.2000">
    <property type="entry name" value="Glycogen Phosphorylase B"/>
    <property type="match status" value="2"/>
</dbReference>
<dbReference type="AlphaFoldDB" id="A0A6A0BBT3"/>
<protein>
    <submittedName>
        <fullName evidence="3">Glycosyl transferase</fullName>
    </submittedName>
</protein>
<dbReference type="Proteomes" id="UP000480303">
    <property type="component" value="Unassembled WGS sequence"/>
</dbReference>
<keyword evidence="4" id="KW-1185">Reference proteome</keyword>
<dbReference type="Pfam" id="PF00534">
    <property type="entry name" value="Glycos_transf_1"/>
    <property type="match status" value="1"/>
</dbReference>